<protein>
    <recommendedName>
        <fullName evidence="4">Phospholipase</fullName>
    </recommendedName>
</protein>
<reference evidence="3" key="1">
    <citation type="journal article" date="2019" name="Int. J. Syst. Evol. Microbiol.">
        <title>The Global Catalogue of Microorganisms (GCM) 10K type strain sequencing project: providing services to taxonomists for standard genome sequencing and annotation.</title>
        <authorList>
            <consortium name="The Broad Institute Genomics Platform"/>
            <consortium name="The Broad Institute Genome Sequencing Center for Infectious Disease"/>
            <person name="Wu L."/>
            <person name="Ma J."/>
        </authorList>
    </citation>
    <scope>NUCLEOTIDE SEQUENCE [LARGE SCALE GENOMIC DNA]</scope>
    <source>
        <strain evidence="3">JCM 16956</strain>
    </source>
</reference>
<accession>A0ABP7MBS5</accession>
<dbReference type="Proteomes" id="UP001501000">
    <property type="component" value="Unassembled WGS sequence"/>
</dbReference>
<feature type="region of interest" description="Disordered" evidence="1">
    <location>
        <begin position="108"/>
        <end position="128"/>
    </location>
</feature>
<keyword evidence="3" id="KW-1185">Reference proteome</keyword>
<comment type="caution">
    <text evidence="2">The sequence shown here is derived from an EMBL/GenBank/DDBJ whole genome shotgun (WGS) entry which is preliminary data.</text>
</comment>
<gene>
    <name evidence="2" type="ORF">GCM10022244_31150</name>
</gene>
<sequence length="574" mass="60440">MAEIGTGLRSAAIKQHTYDTRGELVRKTALPVLAALSMALMLPQPTAGAVVLQQPQAAAATVDPPLAEGEIQQVGPGLYSTAEKSFELYETDVAEGLMGRTHTVTEGADGVARPESAPATRPDQGVFGPGWEAGFLGGQLNRKLEQRAGSVVVTDLDAKVSVTYTLKSSVDYPSGGGVKKYETATGDKLTETTTYNEATGTLVTTAVETLAAATGTPDTDVTGDADAGAAVGVANLTATYNWKQVAPGTDKWRVTGLGNLADGTTATVSYDTKGRVATVSEPATADAPAQSVAVKYSTATTATGTALGEYTGRAKEITLTSGATTQTLARYSYDASGLLRGVTNPVEGTDPVASYAYDTAGRVSDIASPSSGEWDLTFPAESAAPNAAPVGTDLPSATEPLQGPAGDGTATAPPAGDFTTGETNDPQAYPRYCNRATEWMWYLNRGCVAWAAHYGWHWPVFRYTPTNFRVAGILNDGCSTPGPNVSRPGGFNFRAACDTHDYGYGLIGNTYKGYKYYLDRSKKSNVDNAFYTTMKTHSCKAYNIFVRWRCNSYAYVYLKAVAWKGNPKNGANAT</sequence>
<evidence type="ECO:0000313" key="2">
    <source>
        <dbReference type="EMBL" id="GAA3919809.1"/>
    </source>
</evidence>
<evidence type="ECO:0008006" key="4">
    <source>
        <dbReference type="Google" id="ProtNLM"/>
    </source>
</evidence>
<proteinExistence type="predicted"/>
<feature type="region of interest" description="Disordered" evidence="1">
    <location>
        <begin position="383"/>
        <end position="426"/>
    </location>
</feature>
<organism evidence="2 3">
    <name type="scientific">Streptomyces gulbargensis</name>
    <dbReference type="NCBI Taxonomy" id="364901"/>
    <lineage>
        <taxon>Bacteria</taxon>
        <taxon>Bacillati</taxon>
        <taxon>Actinomycetota</taxon>
        <taxon>Actinomycetes</taxon>
        <taxon>Kitasatosporales</taxon>
        <taxon>Streptomycetaceae</taxon>
        <taxon>Streptomyces</taxon>
    </lineage>
</organism>
<dbReference type="Pfam" id="PF09056">
    <property type="entry name" value="Phospholip_A2_3"/>
    <property type="match status" value="1"/>
</dbReference>
<feature type="compositionally biased region" description="Low complexity" evidence="1">
    <location>
        <begin position="403"/>
        <end position="417"/>
    </location>
</feature>
<dbReference type="Gene3D" id="1.20.90.10">
    <property type="entry name" value="Phospholipase A2 domain"/>
    <property type="match status" value="1"/>
</dbReference>
<evidence type="ECO:0000313" key="3">
    <source>
        <dbReference type="Proteomes" id="UP001501000"/>
    </source>
</evidence>
<name>A0ABP7MBS5_9ACTN</name>
<dbReference type="SUPFAM" id="SSF48619">
    <property type="entry name" value="Phospholipase A2, PLA2"/>
    <property type="match status" value="1"/>
</dbReference>
<dbReference type="InterPro" id="IPR036444">
    <property type="entry name" value="PLipase_A2_dom_sf"/>
</dbReference>
<dbReference type="EMBL" id="BAABAJ010000008">
    <property type="protein sequence ID" value="GAA3919809.1"/>
    <property type="molecule type" value="Genomic_DNA"/>
</dbReference>
<evidence type="ECO:0000256" key="1">
    <source>
        <dbReference type="SAM" id="MobiDB-lite"/>
    </source>
</evidence>
<dbReference type="InterPro" id="IPR015141">
    <property type="entry name" value="PLipase_A2_prok/fun"/>
</dbReference>